<evidence type="ECO:0000313" key="3">
    <source>
        <dbReference type="EMBL" id="SVD19268.1"/>
    </source>
</evidence>
<feature type="domain" description="RmlD-like substrate binding" evidence="2">
    <location>
        <begin position="4"/>
        <end position="59"/>
    </location>
</feature>
<sequence>ISLDIKLIYISTDYVYPSTEIGMHSESSALLPFTNYGWSKLGGECAVQMYDNSLILRMAMCEKPFPHPKTYDNVYKSSIFNDEAAKVTLLLLDEVGIINIGGKAQSIHNFVSSHQTTEAAQHDGHQNTTMNIDRMNNALSRRR</sequence>
<dbReference type="Pfam" id="PF04321">
    <property type="entry name" value="RmlD_sub_bind"/>
    <property type="match status" value="1"/>
</dbReference>
<evidence type="ECO:0000259" key="2">
    <source>
        <dbReference type="Pfam" id="PF04321"/>
    </source>
</evidence>
<dbReference type="Gene3D" id="3.40.50.720">
    <property type="entry name" value="NAD(P)-binding Rossmann-like Domain"/>
    <property type="match status" value="1"/>
</dbReference>
<dbReference type="InterPro" id="IPR036291">
    <property type="entry name" value="NAD(P)-bd_dom_sf"/>
</dbReference>
<organism evidence="3">
    <name type="scientific">marine metagenome</name>
    <dbReference type="NCBI Taxonomy" id="408172"/>
    <lineage>
        <taxon>unclassified sequences</taxon>
        <taxon>metagenomes</taxon>
        <taxon>ecological metagenomes</taxon>
    </lineage>
</organism>
<feature type="region of interest" description="Disordered" evidence="1">
    <location>
        <begin position="117"/>
        <end position="143"/>
    </location>
</feature>
<name>A0A382TD35_9ZZZZ</name>
<proteinExistence type="predicted"/>
<feature type="non-terminal residue" evidence="3">
    <location>
        <position position="1"/>
    </location>
</feature>
<evidence type="ECO:0000256" key="1">
    <source>
        <dbReference type="SAM" id="MobiDB-lite"/>
    </source>
</evidence>
<gene>
    <name evidence="3" type="ORF">METZ01_LOCUS372122</name>
</gene>
<reference evidence="3" key="1">
    <citation type="submission" date="2018-05" db="EMBL/GenBank/DDBJ databases">
        <authorList>
            <person name="Lanie J.A."/>
            <person name="Ng W.-L."/>
            <person name="Kazmierczak K.M."/>
            <person name="Andrzejewski T.M."/>
            <person name="Davidsen T.M."/>
            <person name="Wayne K.J."/>
            <person name="Tettelin H."/>
            <person name="Glass J.I."/>
            <person name="Rusch D."/>
            <person name="Podicherti R."/>
            <person name="Tsui H.-C.T."/>
            <person name="Winkler M.E."/>
        </authorList>
    </citation>
    <scope>NUCLEOTIDE SEQUENCE</scope>
</reference>
<dbReference type="AlphaFoldDB" id="A0A382TD35"/>
<dbReference type="InterPro" id="IPR029903">
    <property type="entry name" value="RmlD-like-bd"/>
</dbReference>
<protein>
    <recommendedName>
        <fullName evidence="2">RmlD-like substrate binding domain-containing protein</fullName>
    </recommendedName>
</protein>
<dbReference type="EMBL" id="UINC01135243">
    <property type="protein sequence ID" value="SVD19268.1"/>
    <property type="molecule type" value="Genomic_DNA"/>
</dbReference>
<dbReference type="SUPFAM" id="SSF51735">
    <property type="entry name" value="NAD(P)-binding Rossmann-fold domains"/>
    <property type="match status" value="1"/>
</dbReference>
<accession>A0A382TD35</accession>